<protein>
    <recommendedName>
        <fullName evidence="5">C3H1-type domain-containing protein</fullName>
    </recommendedName>
</protein>
<sequence length="216" mass="23819">MQLLKTFFIALAMSTFASAGSDSIAAAPKCPLSGKCPHYEKIAKSRAESIPTQRDSSAAAEHSHGCPLKGKNCPYFDQHSKEHSLLDIVQTEDHKCPLSSTKCPFYHNIKSDNVVPSMYNWEASKCPLAAKCPYYDDIKKNNGKALDCPVLHGCPHFKKKDSTHQVHHDHNAAEAAHECPYLKKEKEKKKLEDSAHTAGTIKGTDKKSGSDIKTEL</sequence>
<keyword evidence="2" id="KW-0732">Signal</keyword>
<feature type="chain" id="PRO_5008077501" description="C3H1-type domain-containing protein" evidence="2">
    <location>
        <begin position="20"/>
        <end position="216"/>
    </location>
</feature>
<dbReference type="OrthoDB" id="2136319at2759"/>
<dbReference type="AlphaFoldDB" id="A0A177WEI8"/>
<reference evidence="3 4" key="2">
    <citation type="submission" date="2016-05" db="EMBL/GenBank/DDBJ databases">
        <title>Lineage-specific infection strategies underlie the spectrum of fungal disease in amphibians.</title>
        <authorList>
            <person name="Cuomo C.A."/>
            <person name="Farrer R.A."/>
            <person name="James T."/>
            <person name="Longcore J."/>
            <person name="Birren B."/>
        </authorList>
    </citation>
    <scope>NUCLEOTIDE SEQUENCE [LARGE SCALE GENOMIC DNA]</scope>
    <source>
        <strain evidence="3 4">JEL423</strain>
    </source>
</reference>
<feature type="region of interest" description="Disordered" evidence="1">
    <location>
        <begin position="161"/>
        <end position="216"/>
    </location>
</feature>
<gene>
    <name evidence="3" type="ORF">BDEG_21929</name>
</gene>
<dbReference type="Proteomes" id="UP000077115">
    <property type="component" value="Unassembled WGS sequence"/>
</dbReference>
<feature type="compositionally biased region" description="Basic and acidic residues" evidence="1">
    <location>
        <begin position="161"/>
        <end position="195"/>
    </location>
</feature>
<evidence type="ECO:0008006" key="5">
    <source>
        <dbReference type="Google" id="ProtNLM"/>
    </source>
</evidence>
<feature type="signal peptide" evidence="2">
    <location>
        <begin position="1"/>
        <end position="19"/>
    </location>
</feature>
<evidence type="ECO:0000313" key="3">
    <source>
        <dbReference type="EMBL" id="OAJ37960.1"/>
    </source>
</evidence>
<reference evidence="3 4" key="1">
    <citation type="submission" date="2006-10" db="EMBL/GenBank/DDBJ databases">
        <title>The Genome Sequence of Batrachochytrium dendrobatidis JEL423.</title>
        <authorList>
            <consortium name="The Broad Institute Genome Sequencing Platform"/>
            <person name="Birren B."/>
            <person name="Lander E."/>
            <person name="Galagan J."/>
            <person name="Cuomo C."/>
            <person name="Devon K."/>
            <person name="Jaffe D."/>
            <person name="Butler J."/>
            <person name="Alvarez P."/>
            <person name="Gnerre S."/>
            <person name="Grabherr M."/>
            <person name="Kleber M."/>
            <person name="Mauceli E."/>
            <person name="Brockman W."/>
            <person name="Young S."/>
            <person name="LaButti K."/>
            <person name="Sykes S."/>
            <person name="DeCaprio D."/>
            <person name="Crawford M."/>
            <person name="Koehrsen M."/>
            <person name="Engels R."/>
            <person name="Montgomery P."/>
            <person name="Pearson M."/>
            <person name="Howarth C."/>
            <person name="Larson L."/>
            <person name="White J."/>
            <person name="O'Leary S."/>
            <person name="Kodira C."/>
            <person name="Zeng Q."/>
            <person name="Yandava C."/>
            <person name="Alvarado L."/>
            <person name="Longcore J."/>
            <person name="James T."/>
        </authorList>
    </citation>
    <scope>NUCLEOTIDE SEQUENCE [LARGE SCALE GENOMIC DNA]</scope>
    <source>
        <strain evidence="3 4">JEL423</strain>
    </source>
</reference>
<feature type="compositionally biased region" description="Basic and acidic residues" evidence="1">
    <location>
        <begin position="203"/>
        <end position="216"/>
    </location>
</feature>
<accession>A0A177WEI8</accession>
<organism evidence="3 4">
    <name type="scientific">Batrachochytrium dendrobatidis (strain JEL423)</name>
    <dbReference type="NCBI Taxonomy" id="403673"/>
    <lineage>
        <taxon>Eukaryota</taxon>
        <taxon>Fungi</taxon>
        <taxon>Fungi incertae sedis</taxon>
        <taxon>Chytridiomycota</taxon>
        <taxon>Chytridiomycota incertae sedis</taxon>
        <taxon>Chytridiomycetes</taxon>
        <taxon>Rhizophydiales</taxon>
        <taxon>Rhizophydiales incertae sedis</taxon>
        <taxon>Batrachochytrium</taxon>
    </lineage>
</organism>
<evidence type="ECO:0000256" key="2">
    <source>
        <dbReference type="SAM" id="SignalP"/>
    </source>
</evidence>
<dbReference type="EMBL" id="DS022301">
    <property type="protein sequence ID" value="OAJ37960.1"/>
    <property type="molecule type" value="Genomic_DNA"/>
</dbReference>
<name>A0A177WEI8_BATDL</name>
<proteinExistence type="predicted"/>
<dbReference type="VEuPathDB" id="FungiDB:BDEG_21929"/>
<evidence type="ECO:0000313" key="4">
    <source>
        <dbReference type="Proteomes" id="UP000077115"/>
    </source>
</evidence>
<evidence type="ECO:0000256" key="1">
    <source>
        <dbReference type="SAM" id="MobiDB-lite"/>
    </source>
</evidence>